<gene>
    <name evidence="14" type="ORF">DesU5LDRAFT_0362</name>
</gene>
<dbReference type="CDD" id="cd04301">
    <property type="entry name" value="NAT_SF"/>
    <property type="match status" value="1"/>
</dbReference>
<keyword evidence="4" id="KW-0820">tRNA-binding</keyword>
<sequence>MTMTLADYVALQSFGARIIDHEAVRRGGAGPADAGSYVIDGHPVMIPALSPSARSSEYAFVPDGERLRLERDGRPLCHAAAVPRPRFYDGCSADGVPYDKIARLHGQDCLASTVIQECVRFNSRRTRCRFCAIGASLDRAATIHTKTPEQLAEVALAARDLDGVRHVTLTAGTTACPDDGALYLGRCAAAIAAVTGLPVEIQFEPLQDQGLYARLRDMGVTDVGIHVESFDPAVRHRMTPGKAEVDLDTYFRAFAAAVAVFGRNKVSTYVILGLGEDMEVTLDGCRRAATLGVYPVVVPLRPLLDSCLAEAKPVDPDYLGGMYLAIGKMLTDQGLAAEHSTAGCVRCRACSLLQFTETPPTPHPAAIPAPATVADAAAVTVRVAETPDEIEEYLRLRHEVFVSEQGIFPVSDRDVHDTDALPIIALVAERLAGVVRCYHHRGGVWYGGRLAVRPEYRSSVNIGALLVHKAVEIMRAKPSVKRFLATVQFQNVRFFQRIGWIRLGKPFLLQGKKHQIMEKQLNEDAS</sequence>
<dbReference type="InterPro" id="IPR013785">
    <property type="entry name" value="Aldolase_TIM"/>
</dbReference>
<dbReference type="SUPFAM" id="SSF55729">
    <property type="entry name" value="Acyl-CoA N-acyltransferases (Nat)"/>
    <property type="match status" value="1"/>
</dbReference>
<evidence type="ECO:0000256" key="1">
    <source>
        <dbReference type="ARBA" id="ARBA00001966"/>
    </source>
</evidence>
<dbReference type="eggNOG" id="COG2153">
    <property type="taxonomic scope" value="Bacteria"/>
</dbReference>
<evidence type="ECO:0000256" key="2">
    <source>
        <dbReference type="ARBA" id="ARBA00005217"/>
    </source>
</evidence>
<dbReference type="NCBIfam" id="NF045502">
    <property type="entry name" value="variant_rSAM"/>
    <property type="match status" value="1"/>
</dbReference>
<evidence type="ECO:0000256" key="9">
    <source>
        <dbReference type="ARBA" id="ARBA00023014"/>
    </source>
</evidence>
<evidence type="ECO:0000259" key="13">
    <source>
        <dbReference type="PROSITE" id="PS51918"/>
    </source>
</evidence>
<dbReference type="SFLD" id="SFLDG01107">
    <property type="entry name" value="Uncharacterised_Radical_SAM_Su"/>
    <property type="match status" value="1"/>
</dbReference>
<dbReference type="NCBIfam" id="TIGR04045">
    <property type="entry name" value="MSMEG_0567_GNAT"/>
    <property type="match status" value="1"/>
</dbReference>
<accession>I2PX18</accession>
<comment type="catalytic activity">
    <reaction evidence="11">
        <text>uridine(34) in tRNA + acetyl-CoA + S-adenosyl-L-methionine + H2O = 5-(carboxymethyl)uridine(34) in tRNA + 5'-deoxyadenosine + L-methionine + CoA + 2 H(+)</text>
        <dbReference type="Rhea" id="RHEA:61020"/>
        <dbReference type="Rhea" id="RHEA-COMP:10407"/>
        <dbReference type="Rhea" id="RHEA-COMP:11727"/>
        <dbReference type="ChEBI" id="CHEBI:15377"/>
        <dbReference type="ChEBI" id="CHEBI:15378"/>
        <dbReference type="ChEBI" id="CHEBI:17319"/>
        <dbReference type="ChEBI" id="CHEBI:57287"/>
        <dbReference type="ChEBI" id="CHEBI:57288"/>
        <dbReference type="ChEBI" id="CHEBI:57844"/>
        <dbReference type="ChEBI" id="CHEBI:59789"/>
        <dbReference type="ChEBI" id="CHEBI:65315"/>
        <dbReference type="ChEBI" id="CHEBI:74882"/>
        <dbReference type="EC" id="2.3.1.311"/>
    </reaction>
    <physiologicalReaction direction="left-to-right" evidence="11">
        <dbReference type="Rhea" id="RHEA:61021"/>
    </physiologicalReaction>
</comment>
<comment type="similarity">
    <text evidence="3">Belongs to the ELP3 family.</text>
</comment>
<proteinExistence type="inferred from homology"/>
<keyword evidence="6" id="KW-0479">Metal-binding</keyword>
<evidence type="ECO:0000256" key="6">
    <source>
        <dbReference type="ARBA" id="ARBA00022723"/>
    </source>
</evidence>
<dbReference type="SUPFAM" id="SSF102114">
    <property type="entry name" value="Radical SAM enzymes"/>
    <property type="match status" value="1"/>
</dbReference>
<dbReference type="SMART" id="SM00729">
    <property type="entry name" value="Elp3"/>
    <property type="match status" value="1"/>
</dbReference>
<evidence type="ECO:0000256" key="7">
    <source>
        <dbReference type="ARBA" id="ARBA00022884"/>
    </source>
</evidence>
<dbReference type="PROSITE" id="PS51186">
    <property type="entry name" value="GNAT"/>
    <property type="match status" value="1"/>
</dbReference>
<dbReference type="Pfam" id="PF04055">
    <property type="entry name" value="Radical_SAM"/>
    <property type="match status" value="1"/>
</dbReference>
<reference evidence="14" key="1">
    <citation type="submission" date="2011-11" db="EMBL/GenBank/DDBJ databases">
        <title>Improved High-Quality Draft sequence of Desulfovibrio sp. U5L.</title>
        <authorList>
            <consortium name="US DOE Joint Genome Institute"/>
            <person name="Lucas S."/>
            <person name="Han J."/>
            <person name="Lapidus A."/>
            <person name="Cheng J.-F."/>
            <person name="Goodwin L."/>
            <person name="Pitluck S."/>
            <person name="Peters L."/>
            <person name="Ovchinnikova G."/>
            <person name="Held B."/>
            <person name="Detter J.C."/>
            <person name="Han C."/>
            <person name="Tapia R."/>
            <person name="Land M."/>
            <person name="Hauser L."/>
            <person name="Kyrpides N."/>
            <person name="Ivanova N."/>
            <person name="Pagani I."/>
            <person name="Gabster J."/>
            <person name="Walker C."/>
            <person name="Stolyar S."/>
            <person name="Stahl D."/>
            <person name="Arkin A."/>
            <person name="Dehal P."/>
            <person name="Hazen T."/>
            <person name="Woyke T."/>
        </authorList>
    </citation>
    <scope>NUCLEOTIDE SEQUENCE [LARGE SCALE GENOMIC DNA]</scope>
    <source>
        <strain evidence="14">U5L</strain>
    </source>
</reference>
<dbReference type="Pfam" id="PF00583">
    <property type="entry name" value="Acetyltransf_1"/>
    <property type="match status" value="1"/>
</dbReference>
<dbReference type="InterPro" id="IPR000182">
    <property type="entry name" value="GNAT_dom"/>
</dbReference>
<dbReference type="Gene3D" id="3.40.630.30">
    <property type="match status" value="1"/>
</dbReference>
<dbReference type="GO" id="GO:0106261">
    <property type="term" value="F:tRNA uridine(34) acetyltransferase activity"/>
    <property type="evidence" value="ECO:0007669"/>
    <property type="project" value="UniProtKB-EC"/>
</dbReference>
<dbReference type="InterPro" id="IPR007197">
    <property type="entry name" value="rSAM"/>
</dbReference>
<protein>
    <recommendedName>
        <fullName evidence="10">tRNA carboxymethyluridine synthase</fullName>
        <ecNumber evidence="10">2.3.1.311</ecNumber>
    </recommendedName>
</protein>
<dbReference type="AlphaFoldDB" id="I2PX18"/>
<feature type="domain" description="Radical SAM core" evidence="13">
    <location>
        <begin position="102"/>
        <end position="333"/>
    </location>
</feature>
<name>I2PX18_9BACT</name>
<evidence type="ECO:0000256" key="8">
    <source>
        <dbReference type="ARBA" id="ARBA00023004"/>
    </source>
</evidence>
<dbReference type="PROSITE" id="PS51918">
    <property type="entry name" value="RADICAL_SAM"/>
    <property type="match status" value="1"/>
</dbReference>
<dbReference type="InterPro" id="IPR058240">
    <property type="entry name" value="rSAM_sf"/>
</dbReference>
<dbReference type="HOGENOM" id="CLU_041526_0_0_7"/>
<evidence type="ECO:0000256" key="10">
    <source>
        <dbReference type="ARBA" id="ARBA00044771"/>
    </source>
</evidence>
<dbReference type="InterPro" id="IPR016779">
    <property type="entry name" value="rSAM_MSMEG0568"/>
</dbReference>
<evidence type="ECO:0000256" key="11">
    <source>
        <dbReference type="ARBA" id="ARBA00047372"/>
    </source>
</evidence>
<dbReference type="InterPro" id="IPR006638">
    <property type="entry name" value="Elp3/MiaA/NifB-like_rSAM"/>
</dbReference>
<evidence type="ECO:0000256" key="5">
    <source>
        <dbReference type="ARBA" id="ARBA00022691"/>
    </source>
</evidence>
<dbReference type="EMBL" id="JH600068">
    <property type="protein sequence ID" value="EIG52074.1"/>
    <property type="molecule type" value="Genomic_DNA"/>
</dbReference>
<dbReference type="SFLD" id="SFLDS00029">
    <property type="entry name" value="Radical_SAM"/>
    <property type="match status" value="1"/>
</dbReference>
<dbReference type="GO" id="GO:0051536">
    <property type="term" value="F:iron-sulfur cluster binding"/>
    <property type="evidence" value="ECO:0007669"/>
    <property type="project" value="UniProtKB-KW"/>
</dbReference>
<comment type="cofactor">
    <cofactor evidence="1">
        <name>[4Fe-4S] cluster</name>
        <dbReference type="ChEBI" id="CHEBI:49883"/>
    </cofactor>
</comment>
<feature type="domain" description="N-acetyltransferase" evidence="12">
    <location>
        <begin position="379"/>
        <end position="522"/>
    </location>
</feature>
<organism evidence="14">
    <name type="scientific">Desulfovibrio sp. U5L</name>
    <dbReference type="NCBI Taxonomy" id="596152"/>
    <lineage>
        <taxon>Bacteria</taxon>
        <taxon>Pseudomonadati</taxon>
        <taxon>Thermodesulfobacteriota</taxon>
        <taxon>Desulfovibrionia</taxon>
        <taxon>Desulfovibrionales</taxon>
        <taxon>Desulfovibrionaceae</taxon>
        <taxon>Desulfovibrio</taxon>
    </lineage>
</organism>
<evidence type="ECO:0000256" key="3">
    <source>
        <dbReference type="ARBA" id="ARBA00005494"/>
    </source>
</evidence>
<comment type="pathway">
    <text evidence="2">tRNA modification.</text>
</comment>
<keyword evidence="5" id="KW-0949">S-adenosyl-L-methionine</keyword>
<dbReference type="GO" id="GO:0000049">
    <property type="term" value="F:tRNA binding"/>
    <property type="evidence" value="ECO:0007669"/>
    <property type="project" value="UniProtKB-KW"/>
</dbReference>
<dbReference type="InterPro" id="IPR024035">
    <property type="entry name" value="MSMEG_0567_GNAT"/>
</dbReference>
<keyword evidence="8" id="KW-0408">Iron</keyword>
<dbReference type="STRING" id="596152.DesU5LDRAFT_0362"/>
<dbReference type="GO" id="GO:0046872">
    <property type="term" value="F:metal ion binding"/>
    <property type="evidence" value="ECO:0007669"/>
    <property type="project" value="UniProtKB-KW"/>
</dbReference>
<dbReference type="OrthoDB" id="9147217at2"/>
<keyword evidence="9" id="KW-0411">Iron-sulfur</keyword>
<evidence type="ECO:0000313" key="14">
    <source>
        <dbReference type="EMBL" id="EIG52074.1"/>
    </source>
</evidence>
<dbReference type="Gene3D" id="3.20.20.70">
    <property type="entry name" value="Aldolase class I"/>
    <property type="match status" value="1"/>
</dbReference>
<evidence type="ECO:0000259" key="12">
    <source>
        <dbReference type="PROSITE" id="PS51186"/>
    </source>
</evidence>
<keyword evidence="7" id="KW-0694">RNA-binding</keyword>
<dbReference type="eggNOG" id="COG2516">
    <property type="taxonomic scope" value="Bacteria"/>
</dbReference>
<dbReference type="NCBIfam" id="TIGR04043">
    <property type="entry name" value="rSAM_MSMEG_0568"/>
    <property type="match status" value="1"/>
</dbReference>
<evidence type="ECO:0000256" key="4">
    <source>
        <dbReference type="ARBA" id="ARBA00022555"/>
    </source>
</evidence>
<dbReference type="EC" id="2.3.1.311" evidence="10"/>
<dbReference type="InterPro" id="IPR016181">
    <property type="entry name" value="Acyl_CoA_acyltransferase"/>
</dbReference>